<protein>
    <submittedName>
        <fullName evidence="1">Uncharacterized protein</fullName>
    </submittedName>
</protein>
<dbReference type="AlphaFoldDB" id="A0A9W4PAH4"/>
<comment type="caution">
    <text evidence="1">The sequence shown here is derived from an EMBL/GenBank/DDBJ whole genome shotgun (WGS) entry which is preliminary data.</text>
</comment>
<dbReference type="EMBL" id="CAJVRC010000905">
    <property type="protein sequence ID" value="CAG8910083.1"/>
    <property type="molecule type" value="Genomic_DNA"/>
</dbReference>
<proteinExistence type="predicted"/>
<evidence type="ECO:0000313" key="1">
    <source>
        <dbReference type="EMBL" id="CAG8910083.1"/>
    </source>
</evidence>
<evidence type="ECO:0000313" key="2">
    <source>
        <dbReference type="Proteomes" id="UP001154252"/>
    </source>
</evidence>
<accession>A0A9W4PAH4</accession>
<organism evidence="1 2">
    <name type="scientific">Penicillium egyptiacum</name>
    <dbReference type="NCBI Taxonomy" id="1303716"/>
    <lineage>
        <taxon>Eukaryota</taxon>
        <taxon>Fungi</taxon>
        <taxon>Dikarya</taxon>
        <taxon>Ascomycota</taxon>
        <taxon>Pezizomycotina</taxon>
        <taxon>Eurotiomycetes</taxon>
        <taxon>Eurotiomycetidae</taxon>
        <taxon>Eurotiales</taxon>
        <taxon>Aspergillaceae</taxon>
        <taxon>Penicillium</taxon>
    </lineage>
</organism>
<reference evidence="1" key="1">
    <citation type="submission" date="2021-07" db="EMBL/GenBank/DDBJ databases">
        <authorList>
            <person name="Branca A.L. A."/>
        </authorList>
    </citation>
    <scope>NUCLEOTIDE SEQUENCE</scope>
</reference>
<dbReference type="Proteomes" id="UP001154252">
    <property type="component" value="Unassembled WGS sequence"/>
</dbReference>
<keyword evidence="2" id="KW-1185">Reference proteome</keyword>
<gene>
    <name evidence="1" type="ORF">PEGY_LOCUS10885</name>
</gene>
<sequence>MRNPDGSTARMLGVRLKPSTITKNPNIVNCDNGWLEMVKVKAQIRTLYEAVNKLNADFWPALVNPVEHLKAKPMSYSTGSVEQVQLALQFTYEAWGDIPGAIAVIEMCIEGKI</sequence>
<dbReference type="OrthoDB" id="5952526at2759"/>
<name>A0A9W4PAH4_9EURO</name>